<protein>
    <submittedName>
        <fullName evidence="1">Uncharacterized protein</fullName>
    </submittedName>
</protein>
<dbReference type="AlphaFoldDB" id="G4CHE4"/>
<reference evidence="1 2" key="1">
    <citation type="submission" date="2011-05" db="EMBL/GenBank/DDBJ databases">
        <authorList>
            <person name="Muzny D."/>
            <person name="Qin X."/>
            <person name="Deng J."/>
            <person name="Jiang H."/>
            <person name="Liu Y."/>
            <person name="Qu J."/>
            <person name="Song X.-Z."/>
            <person name="Zhang L."/>
            <person name="Thornton R."/>
            <person name="Coyle M."/>
            <person name="Francisco L."/>
            <person name="Jackson L."/>
            <person name="Javaid M."/>
            <person name="Korchina V."/>
            <person name="Kovar C."/>
            <person name="Mata R."/>
            <person name="Mathew T."/>
            <person name="Ngo R."/>
            <person name="Nguyen L."/>
            <person name="Nguyen N."/>
            <person name="Okwuonu G."/>
            <person name="Ongeri F."/>
            <person name="Pham C."/>
            <person name="Simmons D."/>
            <person name="Wilczek-Boney K."/>
            <person name="Hale W."/>
            <person name="Jakkamsetti A."/>
            <person name="Pham P."/>
            <person name="Ruth R."/>
            <person name="San Lucas F."/>
            <person name="Warren J."/>
            <person name="Zhang J."/>
            <person name="Zhao Z."/>
            <person name="Zhou C."/>
            <person name="Zhu D."/>
            <person name="Lee S."/>
            <person name="Bess C."/>
            <person name="Blankenburg K."/>
            <person name="Forbes L."/>
            <person name="Fu Q."/>
            <person name="Gubbala S."/>
            <person name="Hirani K."/>
            <person name="Jayaseelan J.C."/>
            <person name="Lara F."/>
            <person name="Munidasa M."/>
            <person name="Palculict T."/>
            <person name="Patil S."/>
            <person name="Pu L.-L."/>
            <person name="Saada N."/>
            <person name="Tang L."/>
            <person name="Weissenberger G."/>
            <person name="Zhu Y."/>
            <person name="Hemphill L."/>
            <person name="Shang Y."/>
            <person name="Youmans B."/>
            <person name="Ayvaz T."/>
            <person name="Ross M."/>
            <person name="Santibanez J."/>
            <person name="Aqrawi P."/>
            <person name="Gross S."/>
            <person name="Joshi V."/>
            <person name="Fowler G."/>
            <person name="Nazareth L."/>
            <person name="Reid J."/>
            <person name="Worley K."/>
            <person name="Petrosino J."/>
            <person name="Highlander S."/>
            <person name="Gibbs R."/>
        </authorList>
    </citation>
    <scope>NUCLEOTIDE SEQUENCE [LARGE SCALE GENOMIC DNA]</scope>
    <source>
        <strain evidence="1 2">871</strain>
    </source>
</reference>
<dbReference type="EMBL" id="AGAY01000038">
    <property type="protein sequence ID" value="EGY52756.1"/>
    <property type="molecule type" value="Genomic_DNA"/>
</dbReference>
<sequence length="41" mass="5070">MIYLNKIKTNSYTKPTYNQSNFRYEFLSFPNFYILKKIIIN</sequence>
<evidence type="ECO:0000313" key="1">
    <source>
        <dbReference type="EMBL" id="EGY52756.1"/>
    </source>
</evidence>
<dbReference type="Proteomes" id="UP000003019">
    <property type="component" value="Unassembled WGS sequence"/>
</dbReference>
<comment type="caution">
    <text evidence="1">The sequence shown here is derived from an EMBL/GenBank/DDBJ whole genome shotgun (WGS) entry which is preliminary data.</text>
</comment>
<organism evidence="1 2">
    <name type="scientific">Neisseria shayeganii 871</name>
    <dbReference type="NCBI Taxonomy" id="1032488"/>
    <lineage>
        <taxon>Bacteria</taxon>
        <taxon>Pseudomonadati</taxon>
        <taxon>Pseudomonadota</taxon>
        <taxon>Betaproteobacteria</taxon>
        <taxon>Neisseriales</taxon>
        <taxon>Neisseriaceae</taxon>
        <taxon>Neisseria</taxon>
    </lineage>
</organism>
<gene>
    <name evidence="1" type="ORF">HMPREF9371_1033</name>
</gene>
<proteinExistence type="predicted"/>
<name>G4CHE4_9NEIS</name>
<evidence type="ECO:0000313" key="2">
    <source>
        <dbReference type="Proteomes" id="UP000003019"/>
    </source>
</evidence>
<keyword evidence="2" id="KW-1185">Reference proteome</keyword>
<dbReference type="HOGENOM" id="CLU_3273257_0_0_4"/>
<accession>G4CHE4</accession>